<proteinExistence type="predicted"/>
<dbReference type="EMBL" id="KB207078">
    <property type="protein sequence ID" value="ELP85469.1"/>
    <property type="molecule type" value="Genomic_DNA"/>
</dbReference>
<dbReference type="InterPro" id="IPR032675">
    <property type="entry name" value="LRR_dom_sf"/>
</dbReference>
<dbReference type="GeneID" id="14884442"/>
<organism evidence="1 2">
    <name type="scientific">Entamoeba invadens IP1</name>
    <dbReference type="NCBI Taxonomy" id="370355"/>
    <lineage>
        <taxon>Eukaryota</taxon>
        <taxon>Amoebozoa</taxon>
        <taxon>Evosea</taxon>
        <taxon>Archamoebae</taxon>
        <taxon>Mastigamoebida</taxon>
        <taxon>Entamoebidae</taxon>
        <taxon>Entamoeba</taxon>
    </lineage>
</organism>
<accession>L7FKU8</accession>
<evidence type="ECO:0008006" key="3">
    <source>
        <dbReference type="Google" id="ProtNLM"/>
    </source>
</evidence>
<dbReference type="Gene3D" id="3.80.10.10">
    <property type="entry name" value="Ribonuclease Inhibitor"/>
    <property type="match status" value="1"/>
</dbReference>
<dbReference type="SUPFAM" id="SSF52058">
    <property type="entry name" value="L domain-like"/>
    <property type="match status" value="1"/>
</dbReference>
<dbReference type="VEuPathDB" id="AmoebaDB:EIN_518220"/>
<reference evidence="1 2" key="1">
    <citation type="submission" date="2012-10" db="EMBL/GenBank/DDBJ databases">
        <authorList>
            <person name="Zafar N."/>
            <person name="Inman J."/>
            <person name="Hall N."/>
            <person name="Lorenzi H."/>
            <person name="Caler E."/>
        </authorList>
    </citation>
    <scope>NUCLEOTIDE SEQUENCE [LARGE SCALE GENOMIC DNA]</scope>
    <source>
        <strain evidence="1 2">IP1</strain>
    </source>
</reference>
<gene>
    <name evidence="1" type="ORF">EIN_518220</name>
</gene>
<dbReference type="AlphaFoldDB" id="L7FKU8"/>
<dbReference type="InterPro" id="IPR026906">
    <property type="entry name" value="LRR_5"/>
</dbReference>
<dbReference type="Proteomes" id="UP000014680">
    <property type="component" value="Unassembled WGS sequence"/>
</dbReference>
<dbReference type="KEGG" id="eiv:EIN_518220"/>
<name>L7FKU8_ENTIV</name>
<keyword evidence="2" id="KW-1185">Reference proteome</keyword>
<sequence>MIHLNSNELVEIVKYITSTVDVTKFMFISKKVREILKTYTYNPFPITPQIFFDVFPHIKEINIWNKEDCNFFIDYEIFEAFQNVEFNLLFQVDFKTATEIREYLGNNFQFKKVCFTSNDVKEFGYKFDQFQQNITITIINDLCFEYRTSLGEINLPKSLIRLGKACFSNCIGLTELYLPQHIICIDNNCFYNCSNLISISIPSEVTCIGESCFENCSSLKRVQFNRLIKLFSLYRLLRNISIEKL</sequence>
<dbReference type="RefSeq" id="XP_004184815.1">
    <property type="nucleotide sequence ID" value="XM_004184767.1"/>
</dbReference>
<dbReference type="Pfam" id="PF13306">
    <property type="entry name" value="LRR_5"/>
    <property type="match status" value="1"/>
</dbReference>
<evidence type="ECO:0000313" key="2">
    <source>
        <dbReference type="Proteomes" id="UP000014680"/>
    </source>
</evidence>
<protein>
    <recommendedName>
        <fullName evidence="3">Leucine rich repeat containing protein BspA family protein</fullName>
    </recommendedName>
</protein>
<evidence type="ECO:0000313" key="1">
    <source>
        <dbReference type="EMBL" id="ELP85469.1"/>
    </source>
</evidence>